<dbReference type="Gene3D" id="1.10.442.10">
    <property type="entry name" value="Cytochrome c oxidase subunit IV"/>
    <property type="match status" value="1"/>
</dbReference>
<feature type="transmembrane region" description="Helical" evidence="1">
    <location>
        <begin position="41"/>
        <end position="61"/>
    </location>
</feature>
<reference evidence="2 3" key="1">
    <citation type="journal article" date="2020" name="G3 (Bethesda)">
        <title>Improved Reference Genome for Cyclotella cryptica CCMP332, a Model for Cell Wall Morphogenesis, Salinity Adaptation, and Lipid Production in Diatoms (Bacillariophyta).</title>
        <authorList>
            <person name="Roberts W.R."/>
            <person name="Downey K.M."/>
            <person name="Ruck E.C."/>
            <person name="Traller J.C."/>
            <person name="Alverson A.J."/>
        </authorList>
    </citation>
    <scope>NUCLEOTIDE SEQUENCE [LARGE SCALE GENOMIC DNA]</scope>
    <source>
        <strain evidence="2 3">CCMP332</strain>
    </source>
</reference>
<dbReference type="InterPro" id="IPR036639">
    <property type="entry name" value="Cyt_c_oxidase_su4_sf"/>
</dbReference>
<proteinExistence type="predicted"/>
<evidence type="ECO:0000313" key="2">
    <source>
        <dbReference type="EMBL" id="KAL3780314.1"/>
    </source>
</evidence>
<evidence type="ECO:0000256" key="1">
    <source>
        <dbReference type="SAM" id="Phobius"/>
    </source>
</evidence>
<evidence type="ECO:0000313" key="3">
    <source>
        <dbReference type="Proteomes" id="UP001516023"/>
    </source>
</evidence>
<name>A0ABD3NY40_9STRA</name>
<dbReference type="SUPFAM" id="SSF81406">
    <property type="entry name" value="Mitochondrial cytochrome c oxidase subunit IV"/>
    <property type="match status" value="1"/>
</dbReference>
<comment type="caution">
    <text evidence="2">The sequence shown here is derived from an EMBL/GenBank/DDBJ whole genome shotgun (WGS) entry which is preliminary data.</text>
</comment>
<sequence>MVKVWYEPPPYGPGTSLNRPAYGHQPGGTALIQQLSRRPQGLLIAGACVAFSALAYIPIMVREAKQGLPFTLSPEYLAAQRAYMRYHNMNPIFGISSRAEGAMELFLCDIFFEIMFLTRCMPFLVHREARAADEGH</sequence>
<dbReference type="Proteomes" id="UP001516023">
    <property type="component" value="Unassembled WGS sequence"/>
</dbReference>
<accession>A0ABD3NY40</accession>
<gene>
    <name evidence="2" type="ORF">HJC23_010576</name>
</gene>
<keyword evidence="3" id="KW-1185">Reference proteome</keyword>
<evidence type="ECO:0008006" key="4">
    <source>
        <dbReference type="Google" id="ProtNLM"/>
    </source>
</evidence>
<dbReference type="AlphaFoldDB" id="A0ABD3NY40"/>
<keyword evidence="1" id="KW-0472">Membrane</keyword>
<organism evidence="2 3">
    <name type="scientific">Cyclotella cryptica</name>
    <dbReference type="NCBI Taxonomy" id="29204"/>
    <lineage>
        <taxon>Eukaryota</taxon>
        <taxon>Sar</taxon>
        <taxon>Stramenopiles</taxon>
        <taxon>Ochrophyta</taxon>
        <taxon>Bacillariophyta</taxon>
        <taxon>Coscinodiscophyceae</taxon>
        <taxon>Thalassiosirophycidae</taxon>
        <taxon>Stephanodiscales</taxon>
        <taxon>Stephanodiscaceae</taxon>
        <taxon>Cyclotella</taxon>
    </lineage>
</organism>
<dbReference type="EMBL" id="JABMIG020000354">
    <property type="protein sequence ID" value="KAL3780314.1"/>
    <property type="molecule type" value="Genomic_DNA"/>
</dbReference>
<keyword evidence="1" id="KW-1133">Transmembrane helix</keyword>
<protein>
    <recommendedName>
        <fullName evidence="4">Derlin</fullName>
    </recommendedName>
</protein>
<keyword evidence="1" id="KW-0812">Transmembrane</keyword>